<proteinExistence type="predicted"/>
<protein>
    <submittedName>
        <fullName evidence="2">Uncharacterized protein</fullName>
    </submittedName>
</protein>
<evidence type="ECO:0000256" key="1">
    <source>
        <dbReference type="SAM" id="MobiDB-lite"/>
    </source>
</evidence>
<dbReference type="EMBL" id="GISG01234702">
    <property type="protein sequence ID" value="MBA4667228.1"/>
    <property type="molecule type" value="Transcribed_RNA"/>
</dbReference>
<organism evidence="2">
    <name type="scientific">Opuntia streptacantha</name>
    <name type="common">Prickly pear cactus</name>
    <name type="synonym">Opuntia cardona</name>
    <dbReference type="NCBI Taxonomy" id="393608"/>
    <lineage>
        <taxon>Eukaryota</taxon>
        <taxon>Viridiplantae</taxon>
        <taxon>Streptophyta</taxon>
        <taxon>Embryophyta</taxon>
        <taxon>Tracheophyta</taxon>
        <taxon>Spermatophyta</taxon>
        <taxon>Magnoliopsida</taxon>
        <taxon>eudicotyledons</taxon>
        <taxon>Gunneridae</taxon>
        <taxon>Pentapetalae</taxon>
        <taxon>Caryophyllales</taxon>
        <taxon>Cactineae</taxon>
        <taxon>Cactaceae</taxon>
        <taxon>Opuntioideae</taxon>
        <taxon>Opuntia</taxon>
    </lineage>
</organism>
<name>A0A7C9EPI8_OPUST</name>
<reference evidence="2" key="1">
    <citation type="journal article" date="2013" name="J. Plant Res.">
        <title>Effect of fungi and light on seed germination of three Opuntia species from semiarid lands of central Mexico.</title>
        <authorList>
            <person name="Delgado-Sanchez P."/>
            <person name="Jimenez-Bremont J.F."/>
            <person name="Guerrero-Gonzalez Mde L."/>
            <person name="Flores J."/>
        </authorList>
    </citation>
    <scope>NUCLEOTIDE SEQUENCE</scope>
    <source>
        <tissue evidence="2">Cladode</tissue>
    </source>
</reference>
<reference evidence="2" key="2">
    <citation type="submission" date="2020-07" db="EMBL/GenBank/DDBJ databases">
        <authorList>
            <person name="Vera ALvarez R."/>
            <person name="Arias-Moreno D.M."/>
            <person name="Jimenez-Jacinto V."/>
            <person name="Jimenez-Bremont J.F."/>
            <person name="Swaminathan K."/>
            <person name="Moose S.P."/>
            <person name="Guerrero-Gonzalez M.L."/>
            <person name="Marino-Ramirez L."/>
            <person name="Landsman D."/>
            <person name="Rodriguez-Kessler M."/>
            <person name="Delgado-Sanchez P."/>
        </authorList>
    </citation>
    <scope>NUCLEOTIDE SEQUENCE</scope>
    <source>
        <tissue evidence="2">Cladode</tissue>
    </source>
</reference>
<sequence length="169" mass="18916">MRSVAEPMDSQQYACEVFDKIPHIKPSPPESAAMGGILLNISDGFADDFPPLPQQITACSPLASMAQKKASSSPPNAAAMGPIDPKPDAGIAKDSRKRREEREIMAIGSADLEVRIGREKKLRDEREREDDWESVRLLRGSLLVYCYCWWLKNVMTKQRGDPPFLRLLC</sequence>
<accession>A0A7C9EPI8</accession>
<evidence type="ECO:0000313" key="2">
    <source>
        <dbReference type="EMBL" id="MBA4667228.1"/>
    </source>
</evidence>
<feature type="region of interest" description="Disordered" evidence="1">
    <location>
        <begin position="66"/>
        <end position="102"/>
    </location>
</feature>
<feature type="compositionally biased region" description="Low complexity" evidence="1">
    <location>
        <begin position="66"/>
        <end position="79"/>
    </location>
</feature>
<feature type="compositionally biased region" description="Basic and acidic residues" evidence="1">
    <location>
        <begin position="85"/>
        <end position="102"/>
    </location>
</feature>
<dbReference type="AlphaFoldDB" id="A0A7C9EPI8"/>